<organism evidence="5">
    <name type="scientific">Pelagomonas calceolata</name>
    <dbReference type="NCBI Taxonomy" id="35677"/>
    <lineage>
        <taxon>Eukaryota</taxon>
        <taxon>Sar</taxon>
        <taxon>Stramenopiles</taxon>
        <taxon>Ochrophyta</taxon>
        <taxon>Pelagophyceae</taxon>
        <taxon>Pelagomonadales</taxon>
        <taxon>Pelagomonadaceae</taxon>
        <taxon>Pelagomonas</taxon>
    </lineage>
</organism>
<reference evidence="5" key="1">
    <citation type="submission" date="2021-01" db="EMBL/GenBank/DDBJ databases">
        <authorList>
            <person name="Corre E."/>
            <person name="Pelletier E."/>
            <person name="Niang G."/>
            <person name="Scheremetjew M."/>
            <person name="Finn R."/>
            <person name="Kale V."/>
            <person name="Holt S."/>
            <person name="Cochrane G."/>
            <person name="Meng A."/>
            <person name="Brown T."/>
            <person name="Cohen L."/>
        </authorList>
    </citation>
    <scope>NUCLEOTIDE SEQUENCE</scope>
    <source>
        <strain evidence="5">CCMP1756</strain>
    </source>
</reference>
<dbReference type="EMBL" id="HBIW01008997">
    <property type="protein sequence ID" value="CAE0692222.1"/>
    <property type="molecule type" value="Transcribed_RNA"/>
</dbReference>
<protein>
    <recommendedName>
        <fullName evidence="4">Hemerythrin-like domain-containing protein</fullName>
    </recommendedName>
</protein>
<evidence type="ECO:0000313" key="8">
    <source>
        <dbReference type="Proteomes" id="UP000789595"/>
    </source>
</evidence>
<dbReference type="Gene3D" id="1.20.120.50">
    <property type="entry name" value="Hemerythrin-like"/>
    <property type="match status" value="1"/>
</dbReference>
<proteinExistence type="inferred from homology"/>
<keyword evidence="8" id="KW-1185">Reference proteome</keyword>
<evidence type="ECO:0000313" key="7">
    <source>
        <dbReference type="EMBL" id="CAH0364899.1"/>
    </source>
</evidence>
<dbReference type="Pfam" id="PF01814">
    <property type="entry name" value="Hemerythrin"/>
    <property type="match status" value="1"/>
</dbReference>
<keyword evidence="3" id="KW-0408">Iron</keyword>
<dbReference type="EMBL" id="HBIW01008996">
    <property type="protein sequence ID" value="CAE0692221.1"/>
    <property type="molecule type" value="Transcribed_RNA"/>
</dbReference>
<dbReference type="InterPro" id="IPR035938">
    <property type="entry name" value="Hemerythrin-like_sf"/>
</dbReference>
<dbReference type="InterPro" id="IPR012312">
    <property type="entry name" value="Hemerythrin-like"/>
</dbReference>
<evidence type="ECO:0000256" key="1">
    <source>
        <dbReference type="ARBA" id="ARBA00010587"/>
    </source>
</evidence>
<comment type="similarity">
    <text evidence="1">Belongs to the hemerythrin family.</text>
</comment>
<dbReference type="AlphaFoldDB" id="A0A6S8UDG0"/>
<evidence type="ECO:0000256" key="2">
    <source>
        <dbReference type="ARBA" id="ARBA00022723"/>
    </source>
</evidence>
<sequence length="300" mass="31875">MELWQRAHGAACVFACVCVEGEYVAREFARLYLHTATNCVVEGPDIPQIPLQLGCSGFVVVDGDGNIVTTKTKSLLDYGEVAFRDVDAKLAVLLGGDALPVGSAVELTGLSNDAFNGRRGIVTETPPEVRQAGRVAVVVDGQAIALKRENLVVDAPTRSASPDGDLKKIGHAGMDAEHAAIGQALAELRETRSRDALQVARDEFREHATHEEELMVAARFGGSPDDDLSAVNSHRRDHERIVALADAVLNRGEGIIRKKDIDAFANAIARHTENFDALYVDAANALDAPCGARGCASAAA</sequence>
<reference evidence="7" key="2">
    <citation type="submission" date="2021-11" db="EMBL/GenBank/DDBJ databases">
        <authorList>
            <consortium name="Genoscope - CEA"/>
            <person name="William W."/>
        </authorList>
    </citation>
    <scope>NUCLEOTIDE SEQUENCE</scope>
</reference>
<dbReference type="Proteomes" id="UP000789595">
    <property type="component" value="Unassembled WGS sequence"/>
</dbReference>
<evidence type="ECO:0000313" key="5">
    <source>
        <dbReference type="EMBL" id="CAE0692221.1"/>
    </source>
</evidence>
<evidence type="ECO:0000259" key="4">
    <source>
        <dbReference type="Pfam" id="PF01814"/>
    </source>
</evidence>
<accession>A0A6S8UDG0</accession>
<dbReference type="GO" id="GO:0046872">
    <property type="term" value="F:metal ion binding"/>
    <property type="evidence" value="ECO:0007669"/>
    <property type="project" value="UniProtKB-KW"/>
</dbReference>
<gene>
    <name evidence="5" type="ORF">PCAL00307_LOCUS7657</name>
    <name evidence="6" type="ORF">PCAL00307_LOCUS7658</name>
    <name evidence="7" type="ORF">PECAL_1P12880</name>
</gene>
<evidence type="ECO:0000256" key="3">
    <source>
        <dbReference type="ARBA" id="ARBA00023004"/>
    </source>
</evidence>
<dbReference type="OrthoDB" id="46181at2759"/>
<dbReference type="SUPFAM" id="SSF47188">
    <property type="entry name" value="Hemerythrin-like"/>
    <property type="match status" value="1"/>
</dbReference>
<evidence type="ECO:0000313" key="6">
    <source>
        <dbReference type="EMBL" id="CAE0692222.1"/>
    </source>
</evidence>
<feature type="domain" description="Hemerythrin-like" evidence="4">
    <location>
        <begin position="174"/>
        <end position="279"/>
    </location>
</feature>
<name>A0A6S8UDG0_9STRA</name>
<dbReference type="EMBL" id="CAKKNE010000001">
    <property type="protein sequence ID" value="CAH0364899.1"/>
    <property type="molecule type" value="Genomic_DNA"/>
</dbReference>
<keyword evidence="2" id="KW-0479">Metal-binding</keyword>